<dbReference type="InterPro" id="IPR019786">
    <property type="entry name" value="Zinc_finger_PHD-type_CS"/>
</dbReference>
<keyword evidence="5" id="KW-0862">Zinc</keyword>
<dbReference type="PROSITE" id="PS50016">
    <property type="entry name" value="ZF_PHD_2"/>
    <property type="match status" value="2"/>
</dbReference>
<feature type="domain" description="DDT" evidence="18">
    <location>
        <begin position="442"/>
        <end position="507"/>
    </location>
</feature>
<evidence type="ECO:0000259" key="17">
    <source>
        <dbReference type="PROSITE" id="PS50016"/>
    </source>
</evidence>
<feature type="compositionally biased region" description="Low complexity" evidence="15">
    <location>
        <begin position="1460"/>
        <end position="1470"/>
    </location>
</feature>
<dbReference type="PROSITE" id="PS50014">
    <property type="entry name" value="BROMODOMAIN_2"/>
    <property type="match status" value="1"/>
</dbReference>
<evidence type="ECO:0000259" key="19">
    <source>
        <dbReference type="PROSITE" id="PS51136"/>
    </source>
</evidence>
<evidence type="ECO:0000256" key="10">
    <source>
        <dbReference type="ARBA" id="ARBA00023242"/>
    </source>
</evidence>
<feature type="compositionally biased region" description="Basic and acidic residues" evidence="15">
    <location>
        <begin position="1423"/>
        <end position="1442"/>
    </location>
</feature>
<dbReference type="PANTHER" id="PTHR46510">
    <property type="entry name" value="BROMODOMAIN ADJACENT TO ZINC FINGER DOMAIN PROTEIN 1A"/>
    <property type="match status" value="1"/>
</dbReference>
<dbReference type="InterPro" id="IPR018359">
    <property type="entry name" value="Bromodomain_CS"/>
</dbReference>
<feature type="compositionally biased region" description="Basic and acidic residues" evidence="15">
    <location>
        <begin position="317"/>
        <end position="342"/>
    </location>
</feature>
<feature type="domain" description="PHD-type" evidence="17">
    <location>
        <begin position="1359"/>
        <end position="1404"/>
    </location>
</feature>
<dbReference type="InterPro" id="IPR019787">
    <property type="entry name" value="Znf_PHD-finger"/>
</dbReference>
<organism evidence="20 21">
    <name type="scientific">Halocaridina rubra</name>
    <name type="common">Hawaiian red shrimp</name>
    <dbReference type="NCBI Taxonomy" id="373956"/>
    <lineage>
        <taxon>Eukaryota</taxon>
        <taxon>Metazoa</taxon>
        <taxon>Ecdysozoa</taxon>
        <taxon>Arthropoda</taxon>
        <taxon>Crustacea</taxon>
        <taxon>Multicrustacea</taxon>
        <taxon>Malacostraca</taxon>
        <taxon>Eumalacostraca</taxon>
        <taxon>Eucarida</taxon>
        <taxon>Decapoda</taxon>
        <taxon>Pleocyemata</taxon>
        <taxon>Caridea</taxon>
        <taxon>Atyoidea</taxon>
        <taxon>Atyidae</taxon>
        <taxon>Halocaridina</taxon>
    </lineage>
</organism>
<dbReference type="InterPro" id="IPR018501">
    <property type="entry name" value="DDT_dom"/>
</dbReference>
<dbReference type="SMART" id="SM00571">
    <property type="entry name" value="DDT"/>
    <property type="match status" value="1"/>
</dbReference>
<dbReference type="SUPFAM" id="SSF47370">
    <property type="entry name" value="Bromodomain"/>
    <property type="match status" value="1"/>
</dbReference>
<evidence type="ECO:0000256" key="5">
    <source>
        <dbReference type="ARBA" id="ARBA00022833"/>
    </source>
</evidence>
<dbReference type="Pfam" id="PF15613">
    <property type="entry name" value="WSD"/>
    <property type="match status" value="1"/>
</dbReference>
<dbReference type="EMBL" id="JAXCGZ010019279">
    <property type="protein sequence ID" value="KAK7066286.1"/>
    <property type="molecule type" value="Genomic_DNA"/>
</dbReference>
<dbReference type="InterPro" id="IPR001487">
    <property type="entry name" value="Bromodomain"/>
</dbReference>
<dbReference type="InterPro" id="IPR028942">
    <property type="entry name" value="WHIM1_dom"/>
</dbReference>
<evidence type="ECO:0000256" key="1">
    <source>
        <dbReference type="ARBA" id="ARBA00004123"/>
    </source>
</evidence>
<feature type="compositionally biased region" description="Acidic residues" evidence="15">
    <location>
        <begin position="1336"/>
        <end position="1350"/>
    </location>
</feature>
<keyword evidence="10 14" id="KW-0539">Nucleus</keyword>
<feature type="region of interest" description="Disordered" evidence="15">
    <location>
        <begin position="1026"/>
        <end position="1059"/>
    </location>
</feature>
<dbReference type="GO" id="GO:0008623">
    <property type="term" value="C:CHRAC"/>
    <property type="evidence" value="ECO:0007669"/>
    <property type="project" value="TreeGrafter"/>
</dbReference>
<dbReference type="GO" id="GO:0003677">
    <property type="term" value="F:DNA binding"/>
    <property type="evidence" value="ECO:0007669"/>
    <property type="project" value="TreeGrafter"/>
</dbReference>
<keyword evidence="4 13" id="KW-0863">Zinc-finger</keyword>
<evidence type="ECO:0000259" key="18">
    <source>
        <dbReference type="PROSITE" id="PS50827"/>
    </source>
</evidence>
<dbReference type="PRINTS" id="PR00503">
    <property type="entry name" value="BROMODOMAIN"/>
</dbReference>
<feature type="compositionally biased region" description="Basic and acidic residues" evidence="15">
    <location>
        <begin position="1406"/>
        <end position="1416"/>
    </location>
</feature>
<dbReference type="GO" id="GO:0006355">
    <property type="term" value="P:regulation of DNA-templated transcription"/>
    <property type="evidence" value="ECO:0007669"/>
    <property type="project" value="TreeGrafter"/>
</dbReference>
<evidence type="ECO:0000256" key="11">
    <source>
        <dbReference type="ARBA" id="ARBA00068253"/>
    </source>
</evidence>
<dbReference type="GO" id="GO:0008270">
    <property type="term" value="F:zinc ion binding"/>
    <property type="evidence" value="ECO:0007669"/>
    <property type="project" value="UniProtKB-KW"/>
</dbReference>
<name>A0AAN8WHS8_HALRR</name>
<dbReference type="Pfam" id="PF00628">
    <property type="entry name" value="PHD"/>
    <property type="match status" value="1"/>
</dbReference>
<feature type="domain" description="WAC" evidence="19">
    <location>
        <begin position="22"/>
        <end position="128"/>
    </location>
</feature>
<dbReference type="Pfam" id="PF02791">
    <property type="entry name" value="DDT"/>
    <property type="match status" value="1"/>
</dbReference>
<keyword evidence="6" id="KW-0805">Transcription regulation</keyword>
<evidence type="ECO:0000313" key="20">
    <source>
        <dbReference type="EMBL" id="KAK7066286.1"/>
    </source>
</evidence>
<comment type="caution">
    <text evidence="20">The sequence shown here is derived from an EMBL/GenBank/DDBJ whole genome shotgun (WGS) entry which is preliminary data.</text>
</comment>
<dbReference type="Pfam" id="PF10537">
    <property type="entry name" value="WAC_Acf1_DNA_bd"/>
    <property type="match status" value="1"/>
</dbReference>
<reference evidence="20 21" key="1">
    <citation type="submission" date="2023-11" db="EMBL/GenBank/DDBJ databases">
        <title>Halocaridina rubra genome assembly.</title>
        <authorList>
            <person name="Smith C."/>
        </authorList>
    </citation>
    <scope>NUCLEOTIDE SEQUENCE [LARGE SCALE GENOMIC DNA]</scope>
    <source>
        <strain evidence="20">EP-1</strain>
        <tissue evidence="20">Whole</tissue>
    </source>
</reference>
<dbReference type="InterPro" id="IPR001965">
    <property type="entry name" value="Znf_PHD"/>
</dbReference>
<dbReference type="Gene3D" id="3.30.40.10">
    <property type="entry name" value="Zinc/RING finger domain, C3HC4 (zinc finger)"/>
    <property type="match status" value="2"/>
</dbReference>
<feature type="region of interest" description="Disordered" evidence="15">
    <location>
        <begin position="1400"/>
        <end position="1498"/>
    </location>
</feature>
<dbReference type="InterPro" id="IPR011011">
    <property type="entry name" value="Znf_FYVE_PHD"/>
</dbReference>
<keyword evidence="2" id="KW-0597">Phosphoprotein</keyword>
<feature type="region of interest" description="Disordered" evidence="15">
    <location>
        <begin position="291"/>
        <end position="357"/>
    </location>
</feature>
<proteinExistence type="predicted"/>
<protein>
    <recommendedName>
        <fullName evidence="11">Bromodomain adjacent to zinc finger domain protein 1A</fullName>
    </recommendedName>
</protein>
<sequence>MPLLNKKPFVKRKPPPNLQSHDKVFYSEVTNEVFTDYEDYWGRLVLCNAMVWTCELTGRPNLTYSEAMESEAKARKCLANVPEELRKPMLYIGSLTRRGRYADMSEDVFNYVRDRYFVGEEVEAIVRKHWYDCKVLRVIYPTEREIALYEEKMAASDDEDESDEKSDDGIQVLKEIKSPKKVDDDIEIVKVVQMKSDKNSPKKKDGEDYPPFATFKYEVLELEAWDGKEPQRHVVTWEQIRRNKGIITREKCKLFLKQVVQLSPQGYWCLKDSVVKKYSLTSLKYSNIFAGNPPRFQDTKSKKMPAAVSSPLQRQKKKEDKEEMKRQRKEAREKTSEADVKKKPGRQPVSEEEKEQRRKIILEEKEQRKKMIQVMKEEKKEELKLKTERVKEERKKEKELKKEIKRLQMEFIKEWKRPREDLECDDHKDLPKATPVQCRIPDDMFSEFIMVLEFINVFAELLELKDVYPQGITFDMLEHALVEKEIAGVLNDVFQLLLQAVFTLQEEEDDEVEADTTAEEVMETDTCDISIQEAVRLANLAATWSQQYYGVPLQKVPLDALTLTEVLRLHLLASGATNVANAQWRHFNRGGYKNHDDPGLLFKLEEPEILKSLSTQTVFDISLVSKLKILHVLIGQILTYASARDLIDDNIEKLREMKNKLRLHQYTQSRKEKEIVAAKLQEKRDKRQKELERRIKEAEKKASVLAMTGESDKPIDLDLEEEEEDEEEEDEDMRAAREEKEEKNKEARKQDFLKREQELLQQVLSIAKGVYIAPLGQDRAYRRYWLFNSLPGLFVEDNEPNRGLCCLKPTPINPESSPDLAESLQSLFREQAEKNLKALSGDKDEKSNSDKENDIGNSPAKVNKSAMNKKLLQTPNMNHGITVQEAGSESKKDDEAKPILNGDINIPITELASTLTNVHATMASISSLGGNADDKMGVVKNSENDEQHVQKIFGLCTADLLTCPVHSEGIERHKWFFYHDLEDLHSLINSLNSRGNREKDLKNTVEYYRPTIEGSMRACPVYKLDPSQEPELDKMSRKSQRNMTTKKDADANLNFPPGTPTDEILQLTLRDMVLETEEKICMGMLGSLRTDNRNMWRQAIEEGSYYREGDLDYGGRKRIAQLKSDLGLEVNEDADTEDLPDEAAEAGAVKDLAQAILQIGQALDTKYLTTPLGENDKARKRRERMEERLRKKAKVNNKESDEEGLGQESDEEGEDSKTSNDNEVVTDNALRTPMERWERSLMASTNLSQLCLHYATLDNSITWSRSALNARCRICRRKTDAENMLLCDGCDKGYHMHCLKPKLKSIPSGDWFCDKCKPKEKPKSPRKKNRQIYKEESDDDGDEEDIESEAEEEYEEVNENKCYECSQTGTLICCDTCPLVFHQVCANLRKIPRGTWSCHHCQGASNKKDKKESPSDKKKKKEKEKSKDNGKDNSKENPEKKNSKSSNSKKEASKRKSSSEKTNSNASENSSSEKRRSNGDYDVPVAKKLRHRDKHDEEEVVLKRNRRSLVDSDCDFNSPALETLLEELLKHPSSWPFSKPVSRKDAPDYYDIVKKPMDFRTIQTKLYDMKYMKDEEFIADVMLVFQNCQQYNMEETDEYKSGLLLSKHFLKRVREMGLNYQADQKPSKKRKA</sequence>
<evidence type="ECO:0000256" key="13">
    <source>
        <dbReference type="PROSITE-ProRule" id="PRU00146"/>
    </source>
</evidence>
<dbReference type="Proteomes" id="UP001381693">
    <property type="component" value="Unassembled WGS sequence"/>
</dbReference>
<feature type="compositionally biased region" description="Polar residues" evidence="15">
    <location>
        <begin position="871"/>
        <end position="887"/>
    </location>
</feature>
<dbReference type="SUPFAM" id="SSF57903">
    <property type="entry name" value="FYVE/PHD zinc finger"/>
    <property type="match status" value="2"/>
</dbReference>
<dbReference type="SMART" id="SM00297">
    <property type="entry name" value="BROMO"/>
    <property type="match status" value="1"/>
</dbReference>
<dbReference type="PROSITE" id="PS50827">
    <property type="entry name" value="DDT"/>
    <property type="match status" value="1"/>
</dbReference>
<evidence type="ECO:0000256" key="6">
    <source>
        <dbReference type="ARBA" id="ARBA00023015"/>
    </source>
</evidence>
<feature type="region of interest" description="Disordered" evidence="15">
    <location>
        <begin position="1174"/>
        <end position="1229"/>
    </location>
</feature>
<evidence type="ECO:0000256" key="14">
    <source>
        <dbReference type="PROSITE-ProRule" id="PRU00475"/>
    </source>
</evidence>
<dbReference type="GO" id="GO:0045740">
    <property type="term" value="P:positive regulation of DNA replication"/>
    <property type="evidence" value="ECO:0007669"/>
    <property type="project" value="TreeGrafter"/>
</dbReference>
<gene>
    <name evidence="20" type="ORF">SK128_016916</name>
</gene>
<dbReference type="PROSITE" id="PS01359">
    <property type="entry name" value="ZF_PHD_1"/>
    <property type="match status" value="2"/>
</dbReference>
<evidence type="ECO:0000256" key="7">
    <source>
        <dbReference type="ARBA" id="ARBA00023054"/>
    </source>
</evidence>
<dbReference type="InterPro" id="IPR013083">
    <property type="entry name" value="Znf_RING/FYVE/PHD"/>
</dbReference>
<evidence type="ECO:0000259" key="16">
    <source>
        <dbReference type="PROSITE" id="PS50014"/>
    </source>
</evidence>
<dbReference type="SMART" id="SM00249">
    <property type="entry name" value="PHD"/>
    <property type="match status" value="2"/>
</dbReference>
<accession>A0AAN8WHS8</accession>
<evidence type="ECO:0000256" key="4">
    <source>
        <dbReference type="ARBA" id="ARBA00022771"/>
    </source>
</evidence>
<feature type="region of interest" description="Disordered" evidence="15">
    <location>
        <begin position="1318"/>
        <end position="1350"/>
    </location>
</feature>
<keyword evidence="8 12" id="KW-0103">Bromodomain</keyword>
<keyword evidence="7" id="KW-0175">Coiled coil</keyword>
<dbReference type="InterPro" id="IPR047171">
    <property type="entry name" value="BAZ1A"/>
</dbReference>
<keyword evidence="21" id="KW-1185">Reference proteome</keyword>
<dbReference type="GO" id="GO:0031445">
    <property type="term" value="P:regulation of heterochromatin formation"/>
    <property type="evidence" value="ECO:0007669"/>
    <property type="project" value="TreeGrafter"/>
</dbReference>
<feature type="region of interest" description="Disordered" evidence="15">
    <location>
        <begin position="713"/>
        <end position="749"/>
    </location>
</feature>
<comment type="subcellular location">
    <subcellularLocation>
        <location evidence="1 14">Nucleus</location>
    </subcellularLocation>
</comment>
<dbReference type="Gene3D" id="1.20.920.10">
    <property type="entry name" value="Bromodomain-like"/>
    <property type="match status" value="1"/>
</dbReference>
<feature type="compositionally biased region" description="Basic and acidic residues" evidence="15">
    <location>
        <begin position="733"/>
        <end position="749"/>
    </location>
</feature>
<feature type="compositionally biased region" description="Basic and acidic residues" evidence="15">
    <location>
        <begin position="888"/>
        <end position="897"/>
    </location>
</feature>
<evidence type="ECO:0000256" key="8">
    <source>
        <dbReference type="ARBA" id="ARBA00023117"/>
    </source>
</evidence>
<dbReference type="Pfam" id="PF00439">
    <property type="entry name" value="Bromodomain"/>
    <property type="match status" value="1"/>
</dbReference>
<dbReference type="PROSITE" id="PS51136">
    <property type="entry name" value="WAC"/>
    <property type="match status" value="1"/>
</dbReference>
<dbReference type="Pfam" id="PF15612">
    <property type="entry name" value="WHIM1"/>
    <property type="match status" value="1"/>
</dbReference>
<evidence type="ECO:0000256" key="15">
    <source>
        <dbReference type="SAM" id="MobiDB-lite"/>
    </source>
</evidence>
<feature type="domain" description="Bromo" evidence="16">
    <location>
        <begin position="1529"/>
        <end position="1599"/>
    </location>
</feature>
<evidence type="ECO:0000256" key="3">
    <source>
        <dbReference type="ARBA" id="ARBA00022723"/>
    </source>
</evidence>
<evidence type="ECO:0000256" key="9">
    <source>
        <dbReference type="ARBA" id="ARBA00023163"/>
    </source>
</evidence>
<evidence type="ECO:0000313" key="21">
    <source>
        <dbReference type="Proteomes" id="UP001381693"/>
    </source>
</evidence>
<feature type="domain" description="PHD-type" evidence="17">
    <location>
        <begin position="1269"/>
        <end position="1319"/>
    </location>
</feature>
<feature type="compositionally biased region" description="Acidic residues" evidence="15">
    <location>
        <begin position="1200"/>
        <end position="1214"/>
    </location>
</feature>
<keyword evidence="3" id="KW-0479">Metal-binding</keyword>
<dbReference type="PANTHER" id="PTHR46510:SF1">
    <property type="entry name" value="BROMODOMAIN ADJACENT TO ZINC FINGER DOMAIN PROTEIN 1A"/>
    <property type="match status" value="1"/>
</dbReference>
<dbReference type="InterPro" id="IPR013136">
    <property type="entry name" value="WSTF_Acf1_Cbp146"/>
</dbReference>
<dbReference type="InterPro" id="IPR028941">
    <property type="entry name" value="WHIM2_dom"/>
</dbReference>
<evidence type="ECO:0000256" key="12">
    <source>
        <dbReference type="PROSITE-ProRule" id="PRU00035"/>
    </source>
</evidence>
<feature type="region of interest" description="Disordered" evidence="15">
    <location>
        <begin position="838"/>
        <end position="898"/>
    </location>
</feature>
<keyword evidence="9" id="KW-0804">Transcription</keyword>
<dbReference type="FunFam" id="3.30.40.10:FF:000300">
    <property type="entry name" value="Bromodomain adjacent to zinc finger domain protein 1A"/>
    <property type="match status" value="1"/>
</dbReference>
<dbReference type="PROSITE" id="PS00633">
    <property type="entry name" value="BROMODOMAIN_1"/>
    <property type="match status" value="1"/>
</dbReference>
<evidence type="ECO:0000256" key="2">
    <source>
        <dbReference type="ARBA" id="ARBA00022553"/>
    </source>
</evidence>
<dbReference type="GO" id="GO:0000228">
    <property type="term" value="C:nuclear chromosome"/>
    <property type="evidence" value="ECO:0007669"/>
    <property type="project" value="TreeGrafter"/>
</dbReference>
<dbReference type="InterPro" id="IPR036427">
    <property type="entry name" value="Bromodomain-like_sf"/>
</dbReference>
<dbReference type="GO" id="GO:0006338">
    <property type="term" value="P:chromatin remodeling"/>
    <property type="evidence" value="ECO:0007669"/>
    <property type="project" value="InterPro"/>
</dbReference>
<feature type="compositionally biased region" description="Basic and acidic residues" evidence="15">
    <location>
        <begin position="838"/>
        <end position="854"/>
    </location>
</feature>
<feature type="compositionally biased region" description="Acidic residues" evidence="15">
    <location>
        <begin position="717"/>
        <end position="732"/>
    </location>
</feature>